<dbReference type="EMBL" id="ANFM02000009">
    <property type="protein sequence ID" value="EOD80971.1"/>
    <property type="molecule type" value="Genomic_DNA"/>
</dbReference>
<evidence type="ECO:0000313" key="1">
    <source>
        <dbReference type="EMBL" id="EOD80971.1"/>
    </source>
</evidence>
<dbReference type="AlphaFoldDB" id="R1IJU6"/>
<protein>
    <submittedName>
        <fullName evidence="1">Butyrate-acetoacetate CoA-transferase subunit B</fullName>
    </submittedName>
</protein>
<dbReference type="GO" id="GO:0016740">
    <property type="term" value="F:transferase activity"/>
    <property type="evidence" value="ECO:0007669"/>
    <property type="project" value="UniProtKB-KW"/>
</dbReference>
<dbReference type="Gene3D" id="3.40.1080.10">
    <property type="entry name" value="Glutaconate Coenzyme A-transferase"/>
    <property type="match status" value="1"/>
</dbReference>
<dbReference type="SUPFAM" id="SSF100950">
    <property type="entry name" value="NagB/RpiA/CoA transferase-like"/>
    <property type="match status" value="1"/>
</dbReference>
<accession>R1IJU6</accession>
<keyword evidence="2" id="KW-1185">Reference proteome</keyword>
<reference evidence="1 2" key="1">
    <citation type="journal article" date="2014" name="PLoS ONE">
        <title>Grimontia indica AK16(T), sp. nov., Isolated from a Seawater Sample Reports the Presence of Pathogenic Genes Similar to Vibrio Genus.</title>
        <authorList>
            <person name="Singh A."/>
            <person name="Vaidya B."/>
            <person name="Khatri I."/>
            <person name="Srinivas T.N."/>
            <person name="Subramanian S."/>
            <person name="Korpole S."/>
            <person name="Pinnaka A.K."/>
        </authorList>
    </citation>
    <scope>NUCLEOTIDE SEQUENCE [LARGE SCALE GENOMIC DNA]</scope>
    <source>
        <strain evidence="1 2">AK16</strain>
    </source>
</reference>
<name>R1IJU6_9GAMM</name>
<sequence>MFEINESGMVLTEFAPEFSIEEVQAATEATLLVSPNLRPMQLSAC</sequence>
<dbReference type="Proteomes" id="UP000011223">
    <property type="component" value="Unassembled WGS sequence"/>
</dbReference>
<evidence type="ECO:0000313" key="2">
    <source>
        <dbReference type="Proteomes" id="UP000011223"/>
    </source>
</evidence>
<proteinExistence type="predicted"/>
<comment type="caution">
    <text evidence="1">The sequence shown here is derived from an EMBL/GenBank/DDBJ whole genome shotgun (WGS) entry which is preliminary data.</text>
</comment>
<organism evidence="1 2">
    <name type="scientific">Grimontia indica</name>
    <dbReference type="NCBI Taxonomy" id="1056512"/>
    <lineage>
        <taxon>Bacteria</taxon>
        <taxon>Pseudomonadati</taxon>
        <taxon>Pseudomonadota</taxon>
        <taxon>Gammaproteobacteria</taxon>
        <taxon>Vibrionales</taxon>
        <taxon>Vibrionaceae</taxon>
        <taxon>Grimontia</taxon>
    </lineage>
</organism>
<gene>
    <name evidence="1" type="ORF">D515_04950</name>
</gene>
<dbReference type="InterPro" id="IPR037171">
    <property type="entry name" value="NagB/RpiA_transferase-like"/>
</dbReference>